<evidence type="ECO:0000256" key="6">
    <source>
        <dbReference type="ARBA" id="ARBA00023054"/>
    </source>
</evidence>
<dbReference type="Pfam" id="PF10153">
    <property type="entry name" value="Efg1"/>
    <property type="match status" value="1"/>
</dbReference>
<feature type="compositionally biased region" description="Basic and acidic residues" evidence="8">
    <location>
        <begin position="186"/>
        <end position="195"/>
    </location>
</feature>
<reference evidence="9 10" key="1">
    <citation type="submission" date="2011-02" db="EMBL/GenBank/DDBJ databases">
        <title>The Genome Sequence of Sphaeroforma arctica JP610.</title>
        <authorList>
            <consortium name="The Broad Institute Genome Sequencing Platform"/>
            <person name="Russ C."/>
            <person name="Cuomo C."/>
            <person name="Young S.K."/>
            <person name="Zeng Q."/>
            <person name="Gargeya S."/>
            <person name="Alvarado L."/>
            <person name="Berlin A."/>
            <person name="Chapman S.B."/>
            <person name="Chen Z."/>
            <person name="Freedman E."/>
            <person name="Gellesch M."/>
            <person name="Goldberg J."/>
            <person name="Griggs A."/>
            <person name="Gujja S."/>
            <person name="Heilman E."/>
            <person name="Heiman D."/>
            <person name="Howarth C."/>
            <person name="Mehta T."/>
            <person name="Neiman D."/>
            <person name="Pearson M."/>
            <person name="Roberts A."/>
            <person name="Saif S."/>
            <person name="Shea T."/>
            <person name="Shenoy N."/>
            <person name="Sisk P."/>
            <person name="Stolte C."/>
            <person name="Sykes S."/>
            <person name="White J."/>
            <person name="Yandava C."/>
            <person name="Burger G."/>
            <person name="Gray M.W."/>
            <person name="Holland P.W.H."/>
            <person name="King N."/>
            <person name="Lang F.B.F."/>
            <person name="Roger A.J."/>
            <person name="Ruiz-Trillo I."/>
            <person name="Haas B."/>
            <person name="Nusbaum C."/>
            <person name="Birren B."/>
        </authorList>
    </citation>
    <scope>NUCLEOTIDE SEQUENCE [LARGE SCALE GENOMIC DNA]</scope>
    <source>
        <strain evidence="9 10">JP610</strain>
    </source>
</reference>
<feature type="compositionally biased region" description="Basic residues" evidence="8">
    <location>
        <begin position="196"/>
        <end position="215"/>
    </location>
</feature>
<evidence type="ECO:0000256" key="5">
    <source>
        <dbReference type="ARBA" id="ARBA00022552"/>
    </source>
</evidence>
<dbReference type="EMBL" id="KQ244976">
    <property type="protein sequence ID" value="KNC73925.1"/>
    <property type="molecule type" value="Genomic_DNA"/>
</dbReference>
<evidence type="ECO:0000256" key="8">
    <source>
        <dbReference type="SAM" id="MobiDB-lite"/>
    </source>
</evidence>
<keyword evidence="5" id="KW-0698">rRNA processing</keyword>
<evidence type="ECO:0000256" key="4">
    <source>
        <dbReference type="ARBA" id="ARBA00019827"/>
    </source>
</evidence>
<feature type="region of interest" description="Disordered" evidence="8">
    <location>
        <begin position="94"/>
        <end position="143"/>
    </location>
</feature>
<dbReference type="GO" id="GO:0005730">
    <property type="term" value="C:nucleolus"/>
    <property type="evidence" value="ECO:0007669"/>
    <property type="project" value="UniProtKB-SubCell"/>
</dbReference>
<protein>
    <recommendedName>
        <fullName evidence="3">rRNA-processing protein EFG1</fullName>
    </recommendedName>
    <alternativeName>
        <fullName evidence="4">rRNA-processing protein efg1</fullName>
    </alternativeName>
</protein>
<dbReference type="RefSeq" id="XP_014147827.1">
    <property type="nucleotide sequence ID" value="XM_014292352.1"/>
</dbReference>
<dbReference type="GeneID" id="25914020"/>
<evidence type="ECO:0000313" key="10">
    <source>
        <dbReference type="Proteomes" id="UP000054560"/>
    </source>
</evidence>
<gene>
    <name evidence="9" type="ORF">SARC_13516</name>
</gene>
<evidence type="ECO:0000256" key="2">
    <source>
        <dbReference type="ARBA" id="ARBA00006916"/>
    </source>
</evidence>
<dbReference type="GO" id="GO:0030688">
    <property type="term" value="C:preribosome, small subunit precursor"/>
    <property type="evidence" value="ECO:0007669"/>
    <property type="project" value="TreeGrafter"/>
</dbReference>
<keyword evidence="6" id="KW-0175">Coiled coil</keyword>
<evidence type="ECO:0000256" key="7">
    <source>
        <dbReference type="ARBA" id="ARBA00023242"/>
    </source>
</evidence>
<comment type="similarity">
    <text evidence="2">Belongs to the EFG1 family.</text>
</comment>
<evidence type="ECO:0000313" key="9">
    <source>
        <dbReference type="EMBL" id="KNC73925.1"/>
    </source>
</evidence>
<name>A0A0L0FAY6_9EUKA</name>
<feature type="compositionally biased region" description="Basic and acidic residues" evidence="8">
    <location>
        <begin position="126"/>
        <end position="143"/>
    </location>
</feature>
<dbReference type="PANTHER" id="PTHR33911:SF1">
    <property type="entry name" value="RRNA-PROCESSING PROTEIN EFG1"/>
    <property type="match status" value="1"/>
</dbReference>
<dbReference type="GO" id="GO:0000462">
    <property type="term" value="P:maturation of SSU-rRNA from tricistronic rRNA transcript (SSU-rRNA, 5.8S rRNA, LSU-rRNA)"/>
    <property type="evidence" value="ECO:0007669"/>
    <property type="project" value="TreeGrafter"/>
</dbReference>
<proteinExistence type="inferred from homology"/>
<sequence>MSIYNFLITVERRKITRKITAAEKKIAAEGTTAEEIQEAQANIEEYKRQLNYVVYFPKLEPYVSILTTEPLSEKGAATRTEIYDSINKAVADRNLPQITTHNPTKALFDPKNRNGHAKSTQQAKPQNKDKKDKSEPETAKMEEGGFNDLFFVLDKAGDNSQQDADTLADAPVVKNSSKKRAIIGGKEGEGISSDHTKKRKIKELVKSHKKSKGAQ</sequence>
<dbReference type="InterPro" id="IPR050786">
    <property type="entry name" value="EFG1_rRNA-proc"/>
</dbReference>
<evidence type="ECO:0000256" key="3">
    <source>
        <dbReference type="ARBA" id="ARBA00018689"/>
    </source>
</evidence>
<keyword evidence="7" id="KW-0539">Nucleus</keyword>
<dbReference type="Proteomes" id="UP000054560">
    <property type="component" value="Unassembled WGS sequence"/>
</dbReference>
<comment type="subcellular location">
    <subcellularLocation>
        <location evidence="1">Nucleus</location>
        <location evidence="1">Nucleolus</location>
    </subcellularLocation>
</comment>
<keyword evidence="10" id="KW-1185">Reference proteome</keyword>
<accession>A0A0L0FAY6</accession>
<evidence type="ECO:0000256" key="1">
    <source>
        <dbReference type="ARBA" id="ARBA00004604"/>
    </source>
</evidence>
<feature type="region of interest" description="Disordered" evidence="8">
    <location>
        <begin position="160"/>
        <end position="215"/>
    </location>
</feature>
<dbReference type="AlphaFoldDB" id="A0A0L0FAY6"/>
<dbReference type="PANTHER" id="PTHR33911">
    <property type="entry name" value="RRNA-PROCESSING PROTEIN EFG1"/>
    <property type="match status" value="1"/>
</dbReference>
<organism evidence="9 10">
    <name type="scientific">Sphaeroforma arctica JP610</name>
    <dbReference type="NCBI Taxonomy" id="667725"/>
    <lineage>
        <taxon>Eukaryota</taxon>
        <taxon>Ichthyosporea</taxon>
        <taxon>Ichthyophonida</taxon>
        <taxon>Sphaeroforma</taxon>
    </lineage>
</organism>
<dbReference type="InterPro" id="IPR019310">
    <property type="entry name" value="Efg1"/>
</dbReference>